<keyword evidence="2" id="KW-1185">Reference proteome</keyword>
<evidence type="ECO:0000313" key="1">
    <source>
        <dbReference type="EMBL" id="KAK2574293.1"/>
    </source>
</evidence>
<proteinExistence type="predicted"/>
<reference evidence="1" key="1">
    <citation type="journal article" date="2023" name="G3 (Bethesda)">
        <title>Whole genome assembly and annotation of the endangered Caribbean coral Acropora cervicornis.</title>
        <authorList>
            <person name="Selwyn J.D."/>
            <person name="Vollmer S.V."/>
        </authorList>
    </citation>
    <scope>NUCLEOTIDE SEQUENCE</scope>
    <source>
        <strain evidence="1">K2</strain>
    </source>
</reference>
<sequence length="153" mass="17422">MKCVSFLYTQSDRTKAERLKDLLQAKLGTVVDVKSIEEMIAEDQDVKDELTSSNCVVLIGSRQASSLIQNNKQEIEDEFLLFDGSLISEIFTAEHGKLVIVFFSKKDKNDWIPPGFDSNKIFHFRDGEIRRGNPTLDQFEDCIKGILFGNDRV</sequence>
<comment type="caution">
    <text evidence="1">The sequence shown here is derived from an EMBL/GenBank/DDBJ whole genome shotgun (WGS) entry which is preliminary data.</text>
</comment>
<gene>
    <name evidence="1" type="ORF">P5673_000438</name>
</gene>
<name>A0AAD9VH20_ACRCE</name>
<protein>
    <submittedName>
        <fullName evidence="1">Uncharacterized protein</fullName>
    </submittedName>
</protein>
<dbReference type="AlphaFoldDB" id="A0AAD9VH20"/>
<dbReference type="EMBL" id="JARQWQ010000001">
    <property type="protein sequence ID" value="KAK2574293.1"/>
    <property type="molecule type" value="Genomic_DNA"/>
</dbReference>
<organism evidence="1 2">
    <name type="scientific">Acropora cervicornis</name>
    <name type="common">Staghorn coral</name>
    <dbReference type="NCBI Taxonomy" id="6130"/>
    <lineage>
        <taxon>Eukaryota</taxon>
        <taxon>Metazoa</taxon>
        <taxon>Cnidaria</taxon>
        <taxon>Anthozoa</taxon>
        <taxon>Hexacorallia</taxon>
        <taxon>Scleractinia</taxon>
        <taxon>Astrocoeniina</taxon>
        <taxon>Acroporidae</taxon>
        <taxon>Acropora</taxon>
    </lineage>
</organism>
<reference evidence="1" key="2">
    <citation type="journal article" date="2023" name="Science">
        <title>Genomic signatures of disease resistance in endangered staghorn corals.</title>
        <authorList>
            <person name="Vollmer S.V."/>
            <person name="Selwyn J.D."/>
            <person name="Despard B.A."/>
            <person name="Roesel C.L."/>
        </authorList>
    </citation>
    <scope>NUCLEOTIDE SEQUENCE</scope>
    <source>
        <strain evidence="1">K2</strain>
    </source>
</reference>
<accession>A0AAD9VH20</accession>
<evidence type="ECO:0000313" key="2">
    <source>
        <dbReference type="Proteomes" id="UP001249851"/>
    </source>
</evidence>
<dbReference type="Proteomes" id="UP001249851">
    <property type="component" value="Unassembled WGS sequence"/>
</dbReference>